<gene>
    <name evidence="9" type="ORF">SAMN05216389_1197</name>
</gene>
<keyword evidence="5" id="KW-0720">Serine protease</keyword>
<keyword evidence="4" id="KW-0378">Hydrolase</keyword>
<evidence type="ECO:0000256" key="5">
    <source>
        <dbReference type="ARBA" id="ARBA00022825"/>
    </source>
</evidence>
<evidence type="ECO:0000313" key="9">
    <source>
        <dbReference type="EMBL" id="SET65664.1"/>
    </source>
</evidence>
<feature type="active site" description="Charge relay system" evidence="6">
    <location>
        <position position="276"/>
    </location>
</feature>
<evidence type="ECO:0000256" key="6">
    <source>
        <dbReference type="PIRSR" id="PIRSR028757-1"/>
    </source>
</evidence>
<accession>A0A1I0G4A3</accession>
<dbReference type="GO" id="GO:0004180">
    <property type="term" value="F:carboxypeptidase activity"/>
    <property type="evidence" value="ECO:0007669"/>
    <property type="project" value="UniProtKB-KW"/>
</dbReference>
<dbReference type="GO" id="GO:0006508">
    <property type="term" value="P:proteolysis"/>
    <property type="evidence" value="ECO:0007669"/>
    <property type="project" value="UniProtKB-KW"/>
</dbReference>
<evidence type="ECO:0000313" key="10">
    <source>
        <dbReference type="Proteomes" id="UP000198618"/>
    </source>
</evidence>
<dbReference type="InterPro" id="IPR027478">
    <property type="entry name" value="LdcA_N"/>
</dbReference>
<evidence type="ECO:0000256" key="4">
    <source>
        <dbReference type="ARBA" id="ARBA00022801"/>
    </source>
</evidence>
<name>A0A1I0G4A3_9BACI</name>
<dbReference type="Gene3D" id="3.40.50.10740">
    <property type="entry name" value="Class I glutamine amidotransferase-like"/>
    <property type="match status" value="1"/>
</dbReference>
<keyword evidence="2 9" id="KW-0121">Carboxypeptidase</keyword>
<dbReference type="SUPFAM" id="SSF141986">
    <property type="entry name" value="LD-carboxypeptidase A C-terminal domain-like"/>
    <property type="match status" value="1"/>
</dbReference>
<dbReference type="Gene3D" id="3.50.30.60">
    <property type="entry name" value="LD-carboxypeptidase A C-terminal domain-like"/>
    <property type="match status" value="1"/>
</dbReference>
<dbReference type="Pfam" id="PF02016">
    <property type="entry name" value="Peptidase_S66"/>
    <property type="match status" value="1"/>
</dbReference>
<feature type="active site" description="Charge relay system" evidence="6">
    <location>
        <position position="207"/>
    </location>
</feature>
<dbReference type="STRING" id="930131.SAMN05216389_1197"/>
<dbReference type="GO" id="GO:0008236">
    <property type="term" value="F:serine-type peptidase activity"/>
    <property type="evidence" value="ECO:0007669"/>
    <property type="project" value="UniProtKB-KW"/>
</dbReference>
<organism evidence="9 10">
    <name type="scientific">Oceanobacillus limi</name>
    <dbReference type="NCBI Taxonomy" id="930131"/>
    <lineage>
        <taxon>Bacteria</taxon>
        <taxon>Bacillati</taxon>
        <taxon>Bacillota</taxon>
        <taxon>Bacilli</taxon>
        <taxon>Bacillales</taxon>
        <taxon>Bacillaceae</taxon>
        <taxon>Oceanobacillus</taxon>
    </lineage>
</organism>
<feature type="domain" description="LD-carboxypeptidase N-terminal" evidence="7">
    <location>
        <begin position="13"/>
        <end position="129"/>
    </location>
</feature>
<protein>
    <submittedName>
        <fullName evidence="9">Muramoyltetrapeptide carboxypeptidase</fullName>
    </submittedName>
</protein>
<evidence type="ECO:0000256" key="2">
    <source>
        <dbReference type="ARBA" id="ARBA00022645"/>
    </source>
</evidence>
<dbReference type="PIRSF" id="PIRSF028757">
    <property type="entry name" value="LD-carboxypeptidase"/>
    <property type="match status" value="1"/>
</dbReference>
<dbReference type="Proteomes" id="UP000198618">
    <property type="component" value="Unassembled WGS sequence"/>
</dbReference>
<dbReference type="RefSeq" id="WP_090871783.1">
    <property type="nucleotide sequence ID" value="NZ_FOHE01000019.1"/>
</dbReference>
<dbReference type="PANTHER" id="PTHR30237:SF2">
    <property type="entry name" value="MUREIN TETRAPEPTIDE CARBOXYPEPTIDASE"/>
    <property type="match status" value="1"/>
</dbReference>
<proteinExistence type="inferred from homology"/>
<comment type="similarity">
    <text evidence="1">Belongs to the peptidase S66 family.</text>
</comment>
<dbReference type="PANTHER" id="PTHR30237">
    <property type="entry name" value="MURAMOYLTETRAPEPTIDE CARBOXYPEPTIDASE"/>
    <property type="match status" value="1"/>
</dbReference>
<evidence type="ECO:0000259" key="7">
    <source>
        <dbReference type="Pfam" id="PF02016"/>
    </source>
</evidence>
<evidence type="ECO:0000256" key="1">
    <source>
        <dbReference type="ARBA" id="ARBA00010233"/>
    </source>
</evidence>
<dbReference type="OrthoDB" id="9807329at2"/>
<keyword evidence="10" id="KW-1185">Reference proteome</keyword>
<sequence length="306" mass="33553">MLYPKALQQGDTIAVIAPAGPVDKERLDKGVSFLKEKGLYVELGKHVKAVHGYLAGRDEERLADFHQMVADPMIKGIIFARGGYGAGRIAADIDYELIRANPKIIWGYSDITYLHTAVRQQTGLVTFHGPMPASDIASEEFDALSAKGFDQLFRETELCYREEISPLQVLNGGVATGPLVGGNLSLIISTLGTRYEIDTRGKLLFIEDIDEVPYRIDGMLNQLKLAGKLEHAAGIVVGDFAKAVPKKEPSLSLQEVFEHYFGKLTCPVMSGFKIGHCYPHIAIPLGAKATLNTYQKTLHVEAGVRR</sequence>
<feature type="domain" description="LD-carboxypeptidase C-terminal" evidence="8">
    <location>
        <begin position="176"/>
        <end position="291"/>
    </location>
</feature>
<dbReference type="Pfam" id="PF17676">
    <property type="entry name" value="Peptidase_S66C"/>
    <property type="match status" value="1"/>
</dbReference>
<dbReference type="CDD" id="cd07025">
    <property type="entry name" value="Peptidase_S66"/>
    <property type="match status" value="1"/>
</dbReference>
<feature type="active site" description="Nucleophile" evidence="6">
    <location>
        <position position="109"/>
    </location>
</feature>
<dbReference type="InterPro" id="IPR040921">
    <property type="entry name" value="Peptidase_S66C"/>
</dbReference>
<dbReference type="InterPro" id="IPR003507">
    <property type="entry name" value="S66_fam"/>
</dbReference>
<dbReference type="AlphaFoldDB" id="A0A1I0G4A3"/>
<dbReference type="SUPFAM" id="SSF52317">
    <property type="entry name" value="Class I glutamine amidotransferase-like"/>
    <property type="match status" value="1"/>
</dbReference>
<dbReference type="InterPro" id="IPR040449">
    <property type="entry name" value="Peptidase_S66_N"/>
</dbReference>
<evidence type="ECO:0000256" key="3">
    <source>
        <dbReference type="ARBA" id="ARBA00022670"/>
    </source>
</evidence>
<dbReference type="EMBL" id="FOHE01000019">
    <property type="protein sequence ID" value="SET65664.1"/>
    <property type="molecule type" value="Genomic_DNA"/>
</dbReference>
<keyword evidence="3" id="KW-0645">Protease</keyword>
<dbReference type="InterPro" id="IPR029062">
    <property type="entry name" value="Class_I_gatase-like"/>
</dbReference>
<reference evidence="9 10" key="1">
    <citation type="submission" date="2016-10" db="EMBL/GenBank/DDBJ databases">
        <authorList>
            <person name="de Groot N.N."/>
        </authorList>
    </citation>
    <scope>NUCLEOTIDE SEQUENCE [LARGE SCALE GENOMIC DNA]</scope>
    <source>
        <strain evidence="9 10">IBRC-M 10780</strain>
    </source>
</reference>
<dbReference type="InterPro" id="IPR027461">
    <property type="entry name" value="Carboxypeptidase_A_C_sf"/>
</dbReference>
<evidence type="ECO:0000259" key="8">
    <source>
        <dbReference type="Pfam" id="PF17676"/>
    </source>
</evidence>